<organism evidence="3 4">
    <name type="scientific">Citrobacter braakii</name>
    <dbReference type="NCBI Taxonomy" id="57706"/>
    <lineage>
        <taxon>Bacteria</taxon>
        <taxon>Pseudomonadati</taxon>
        <taxon>Pseudomonadota</taxon>
        <taxon>Gammaproteobacteria</taxon>
        <taxon>Enterobacterales</taxon>
        <taxon>Enterobacteriaceae</taxon>
        <taxon>Citrobacter</taxon>
        <taxon>Citrobacter freundii complex</taxon>
    </lineage>
</organism>
<evidence type="ECO:0000259" key="1">
    <source>
        <dbReference type="Pfam" id="PF19419"/>
    </source>
</evidence>
<dbReference type="EMBL" id="MTCP01000008">
    <property type="protein sequence ID" value="OLY68109.1"/>
    <property type="molecule type" value="Genomic_DNA"/>
</dbReference>
<dbReference type="Pfam" id="PF19419">
    <property type="entry name" value="DUF5983"/>
    <property type="match status" value="1"/>
</dbReference>
<evidence type="ECO:0008006" key="5">
    <source>
        <dbReference type="Google" id="ProtNLM"/>
    </source>
</evidence>
<evidence type="ECO:0000313" key="3">
    <source>
        <dbReference type="EMBL" id="OLY68109.1"/>
    </source>
</evidence>
<gene>
    <name evidence="3" type="ORF">BWD41_17600</name>
</gene>
<accession>A0AA44RGB1</accession>
<dbReference type="InterPro" id="IPR057653">
    <property type="entry name" value="YeeW-like_dom"/>
</dbReference>
<feature type="domain" description="DUF5983" evidence="1">
    <location>
        <begin position="69"/>
        <end position="163"/>
    </location>
</feature>
<comment type="caution">
    <text evidence="3">The sequence shown here is derived from an EMBL/GenBank/DDBJ whole genome shotgun (WGS) entry which is preliminary data.</text>
</comment>
<dbReference type="AlphaFoldDB" id="A0AA44RGB1"/>
<protein>
    <recommendedName>
        <fullName evidence="5">Aec77</fullName>
    </recommendedName>
</protein>
<dbReference type="RefSeq" id="WP_040063379.1">
    <property type="nucleotide sequence ID" value="NZ_CP099375.1"/>
</dbReference>
<reference evidence="3 4" key="1">
    <citation type="submission" date="2017-01" db="EMBL/GenBank/DDBJ databases">
        <title>First report of the plasmid-mediated mcr-1 gene in Citrobacter freudii.</title>
        <authorList>
            <person name="Liu J."/>
            <person name="Yang Y."/>
            <person name="Li Y."/>
            <person name="Liu D."/>
            <person name="Tuo H."/>
            <person name="Davis M."/>
            <person name="Zhang A."/>
        </authorList>
    </citation>
    <scope>NUCLEOTIDE SEQUENCE [LARGE SCALE GENOMIC DNA]</scope>
    <source>
        <strain evidence="3 4">SCC4</strain>
    </source>
</reference>
<feature type="domain" description="YeeW-like" evidence="2">
    <location>
        <begin position="4"/>
        <end position="58"/>
    </location>
</feature>
<dbReference type="Pfam" id="PF25638">
    <property type="entry name" value="DUF5983_N"/>
    <property type="match status" value="1"/>
</dbReference>
<dbReference type="Proteomes" id="UP000185597">
    <property type="component" value="Unassembled WGS sequence"/>
</dbReference>
<name>A0AA44RGB1_CITBR</name>
<proteinExistence type="predicted"/>
<evidence type="ECO:0000259" key="2">
    <source>
        <dbReference type="Pfam" id="PF25638"/>
    </source>
</evidence>
<sequence length="163" mass="18146">MKLSLNVEADAINVLALNMGRIAVDVDGIELSELIAAVNQNGCSLRIADEPGKIAVEFPRPPFTSLPGMCCSTAHLTEEDNSLLYALSHQREDFGESEWIMYTGSGYLIRLYAWSFPVLRLKRLGLSKACRRLVITLIRRYAVGIVHLDAFGEVLPGFDVFDW</sequence>
<evidence type="ECO:0000313" key="4">
    <source>
        <dbReference type="Proteomes" id="UP000185597"/>
    </source>
</evidence>
<dbReference type="InterPro" id="IPR046025">
    <property type="entry name" value="DUF5983"/>
</dbReference>